<sequence length="160" mass="17660">RWTYEVKTYEAFEEIEEVEEVVEETEAALIISREKELVVDDHSVQIETVTTEIKKDAIVQQTQEKVVLVDEEVKSRETVTAIPENERVLVEATTEDIVESVAICEPALEHDTVKEVIVTKETGVITQPAVSEKSSWFRRAINSAEPAAHGAGALVVGAGA</sequence>
<reference evidence="1" key="1">
    <citation type="journal article" date="2020" name="Fungal Divers.">
        <title>Resolving the Mortierellaceae phylogeny through synthesis of multi-gene phylogenetics and phylogenomics.</title>
        <authorList>
            <person name="Vandepol N."/>
            <person name="Liber J."/>
            <person name="Desiro A."/>
            <person name="Na H."/>
            <person name="Kennedy M."/>
            <person name="Barry K."/>
            <person name="Grigoriev I.V."/>
            <person name="Miller A.N."/>
            <person name="O'Donnell K."/>
            <person name="Stajich J.E."/>
            <person name="Bonito G."/>
        </authorList>
    </citation>
    <scope>NUCLEOTIDE SEQUENCE</scope>
    <source>
        <strain evidence="1">CK1249</strain>
    </source>
</reference>
<dbReference type="Proteomes" id="UP000738359">
    <property type="component" value="Unassembled WGS sequence"/>
</dbReference>
<dbReference type="AlphaFoldDB" id="A0A9P6IMB4"/>
<evidence type="ECO:0000313" key="1">
    <source>
        <dbReference type="EMBL" id="KAF9938273.1"/>
    </source>
</evidence>
<evidence type="ECO:0000313" key="2">
    <source>
        <dbReference type="Proteomes" id="UP000738359"/>
    </source>
</evidence>
<feature type="non-terminal residue" evidence="1">
    <location>
        <position position="1"/>
    </location>
</feature>
<protein>
    <submittedName>
        <fullName evidence="1">Uncharacterized protein</fullName>
    </submittedName>
</protein>
<comment type="caution">
    <text evidence="1">The sequence shown here is derived from an EMBL/GenBank/DDBJ whole genome shotgun (WGS) entry which is preliminary data.</text>
</comment>
<accession>A0A9P6IMB4</accession>
<keyword evidence="2" id="KW-1185">Reference proteome</keyword>
<organism evidence="1 2">
    <name type="scientific">Mortierella alpina</name>
    <name type="common">Oleaginous fungus</name>
    <name type="synonym">Mortierella renispora</name>
    <dbReference type="NCBI Taxonomy" id="64518"/>
    <lineage>
        <taxon>Eukaryota</taxon>
        <taxon>Fungi</taxon>
        <taxon>Fungi incertae sedis</taxon>
        <taxon>Mucoromycota</taxon>
        <taxon>Mortierellomycotina</taxon>
        <taxon>Mortierellomycetes</taxon>
        <taxon>Mortierellales</taxon>
        <taxon>Mortierellaceae</taxon>
        <taxon>Mortierella</taxon>
    </lineage>
</organism>
<dbReference type="OrthoDB" id="2448987at2759"/>
<dbReference type="EMBL" id="JAAAHY010003726">
    <property type="protein sequence ID" value="KAF9938273.1"/>
    <property type="molecule type" value="Genomic_DNA"/>
</dbReference>
<name>A0A9P6IMB4_MORAP</name>
<gene>
    <name evidence="1" type="ORF">BGZ70_006562</name>
</gene>
<feature type="non-terminal residue" evidence="1">
    <location>
        <position position="160"/>
    </location>
</feature>
<proteinExistence type="predicted"/>